<evidence type="ECO:0000313" key="2">
    <source>
        <dbReference type="Proteomes" id="UP000054560"/>
    </source>
</evidence>
<sequence>MQSQNHRLDGRQSWLLCLIDAISVYGFSIVSDHHGQLQRARSVLKVTGPDMVRIWLVDDWFGKRVTYNATVSDEIIVSVMGWEDWLSRQSRRHWINAKGFVTKQGSISHKQKF</sequence>
<name>A0A0L0F413_9EUKA</name>
<reference evidence="1 2" key="1">
    <citation type="submission" date="2011-02" db="EMBL/GenBank/DDBJ databases">
        <title>The Genome Sequence of Sphaeroforma arctica JP610.</title>
        <authorList>
            <consortium name="The Broad Institute Genome Sequencing Platform"/>
            <person name="Russ C."/>
            <person name="Cuomo C."/>
            <person name="Young S.K."/>
            <person name="Zeng Q."/>
            <person name="Gargeya S."/>
            <person name="Alvarado L."/>
            <person name="Berlin A."/>
            <person name="Chapman S.B."/>
            <person name="Chen Z."/>
            <person name="Freedman E."/>
            <person name="Gellesch M."/>
            <person name="Goldberg J."/>
            <person name="Griggs A."/>
            <person name="Gujja S."/>
            <person name="Heilman E."/>
            <person name="Heiman D."/>
            <person name="Howarth C."/>
            <person name="Mehta T."/>
            <person name="Neiman D."/>
            <person name="Pearson M."/>
            <person name="Roberts A."/>
            <person name="Saif S."/>
            <person name="Shea T."/>
            <person name="Shenoy N."/>
            <person name="Sisk P."/>
            <person name="Stolte C."/>
            <person name="Sykes S."/>
            <person name="White J."/>
            <person name="Yandava C."/>
            <person name="Burger G."/>
            <person name="Gray M.W."/>
            <person name="Holland P.W.H."/>
            <person name="King N."/>
            <person name="Lang F.B.F."/>
            <person name="Roger A.J."/>
            <person name="Ruiz-Trillo I."/>
            <person name="Haas B."/>
            <person name="Nusbaum C."/>
            <person name="Birren B."/>
        </authorList>
    </citation>
    <scope>NUCLEOTIDE SEQUENCE [LARGE SCALE GENOMIC DNA]</scope>
    <source>
        <strain evidence="1 2">JP610</strain>
    </source>
</reference>
<organism evidence="1 2">
    <name type="scientific">Sphaeroforma arctica JP610</name>
    <dbReference type="NCBI Taxonomy" id="667725"/>
    <lineage>
        <taxon>Eukaryota</taxon>
        <taxon>Ichthyosporea</taxon>
        <taxon>Ichthyophonida</taxon>
        <taxon>Sphaeroforma</taxon>
    </lineage>
</organism>
<proteinExistence type="predicted"/>
<evidence type="ECO:0000313" key="1">
    <source>
        <dbReference type="EMBL" id="KNC71356.1"/>
    </source>
</evidence>
<dbReference type="AlphaFoldDB" id="A0A0L0F413"/>
<dbReference type="RefSeq" id="XP_014145258.1">
    <property type="nucleotide sequence ID" value="XM_014289783.1"/>
</dbReference>
<keyword evidence="2" id="KW-1185">Reference proteome</keyword>
<accession>A0A0L0F413</accession>
<gene>
    <name evidence="1" type="ORF">SARC_16105</name>
</gene>
<dbReference type="GeneID" id="25916609"/>
<protein>
    <submittedName>
        <fullName evidence="1">Uncharacterized protein</fullName>
    </submittedName>
</protein>
<dbReference type="EMBL" id="KQ248950">
    <property type="protein sequence ID" value="KNC71356.1"/>
    <property type="molecule type" value="Genomic_DNA"/>
</dbReference>
<dbReference type="Proteomes" id="UP000054560">
    <property type="component" value="Unassembled WGS sequence"/>
</dbReference>